<dbReference type="GO" id="GO:0046872">
    <property type="term" value="F:metal ion binding"/>
    <property type="evidence" value="ECO:0007669"/>
    <property type="project" value="InterPro"/>
</dbReference>
<dbReference type="GO" id="GO:0016491">
    <property type="term" value="F:oxidoreductase activity"/>
    <property type="evidence" value="ECO:0007669"/>
    <property type="project" value="InterPro"/>
</dbReference>
<dbReference type="InterPro" id="IPR012347">
    <property type="entry name" value="Ferritin-like"/>
</dbReference>
<dbReference type="SUPFAM" id="SSF47240">
    <property type="entry name" value="Ferritin-like"/>
    <property type="match status" value="1"/>
</dbReference>
<evidence type="ECO:0000313" key="2">
    <source>
        <dbReference type="EMBL" id="MBC8361007.1"/>
    </source>
</evidence>
<dbReference type="AlphaFoldDB" id="A0A8J6NK31"/>
<organism evidence="2 3">
    <name type="scientific">Candidatus Desulfatibia profunda</name>
    <dbReference type="NCBI Taxonomy" id="2841695"/>
    <lineage>
        <taxon>Bacteria</taxon>
        <taxon>Pseudomonadati</taxon>
        <taxon>Thermodesulfobacteriota</taxon>
        <taxon>Desulfobacteria</taxon>
        <taxon>Desulfobacterales</taxon>
        <taxon>Desulfobacterales incertae sedis</taxon>
        <taxon>Candidatus Desulfatibia</taxon>
    </lineage>
</organism>
<dbReference type="CDD" id="cd01045">
    <property type="entry name" value="Ferritin_like_AB"/>
    <property type="match status" value="1"/>
</dbReference>
<protein>
    <submittedName>
        <fullName evidence="2">Ferritin family protein</fullName>
    </submittedName>
</protein>
<dbReference type="Proteomes" id="UP000603434">
    <property type="component" value="Unassembled WGS sequence"/>
</dbReference>
<dbReference type="Gene3D" id="1.20.1260.10">
    <property type="match status" value="1"/>
</dbReference>
<accession>A0A8J6NK31</accession>
<dbReference type="Pfam" id="PF02915">
    <property type="entry name" value="Rubrerythrin"/>
    <property type="match status" value="1"/>
</dbReference>
<sequence length="157" mass="17798">MSYDFNAEEIFAMAAQIERNGARFYKDAAAGVSDPESKKLLLDLAGMEEGHEKTFQEMRKQLTAKDRQPTVFDPDGESTLYLKALADTRVFFEKEIDLSSMREILKAAIAAEKDSIVFYLGMKEAVPDNLGKQRIDGIIKEEMYHIRILSKELVALK</sequence>
<name>A0A8J6NK31_9BACT</name>
<reference evidence="2 3" key="1">
    <citation type="submission" date="2020-08" db="EMBL/GenBank/DDBJ databases">
        <title>Bridging the membrane lipid divide: bacteria of the FCB group superphylum have the potential to synthesize archaeal ether lipids.</title>
        <authorList>
            <person name="Villanueva L."/>
            <person name="Von Meijenfeldt F.A.B."/>
            <person name="Westbye A.B."/>
            <person name="Yadav S."/>
            <person name="Hopmans E.C."/>
            <person name="Dutilh B.E."/>
            <person name="Sinninghe Damste J.S."/>
        </authorList>
    </citation>
    <scope>NUCLEOTIDE SEQUENCE [LARGE SCALE GENOMIC DNA]</scope>
    <source>
        <strain evidence="2">NIOZ-UU30</strain>
    </source>
</reference>
<proteinExistence type="predicted"/>
<dbReference type="InterPro" id="IPR003251">
    <property type="entry name" value="Rr_diiron-bd_dom"/>
</dbReference>
<comment type="caution">
    <text evidence="2">The sequence shown here is derived from an EMBL/GenBank/DDBJ whole genome shotgun (WGS) entry which is preliminary data.</text>
</comment>
<dbReference type="PANTHER" id="PTHR33531:SF7">
    <property type="entry name" value="HYPOTHETICAL MEMBRANE PROTEIN, CONSERVED"/>
    <property type="match status" value="1"/>
</dbReference>
<evidence type="ECO:0000313" key="3">
    <source>
        <dbReference type="Proteomes" id="UP000603434"/>
    </source>
</evidence>
<gene>
    <name evidence="2" type="ORF">H8E23_06395</name>
</gene>
<dbReference type="EMBL" id="JACNJH010000116">
    <property type="protein sequence ID" value="MBC8361007.1"/>
    <property type="molecule type" value="Genomic_DNA"/>
</dbReference>
<dbReference type="PANTHER" id="PTHR33531">
    <property type="entry name" value="RUBRERYTHRIN SUBFAMILY"/>
    <property type="match status" value="1"/>
</dbReference>
<dbReference type="InterPro" id="IPR009078">
    <property type="entry name" value="Ferritin-like_SF"/>
</dbReference>
<evidence type="ECO:0000259" key="1">
    <source>
        <dbReference type="Pfam" id="PF02915"/>
    </source>
</evidence>
<feature type="domain" description="Rubrerythrin diiron-binding" evidence="1">
    <location>
        <begin position="9"/>
        <end position="152"/>
    </location>
</feature>